<organism evidence="2 3">
    <name type="scientific">Pseudidiomarina halophila</name>
    <dbReference type="NCBI Taxonomy" id="1449799"/>
    <lineage>
        <taxon>Bacteria</taxon>
        <taxon>Pseudomonadati</taxon>
        <taxon>Pseudomonadota</taxon>
        <taxon>Gammaproteobacteria</taxon>
        <taxon>Alteromonadales</taxon>
        <taxon>Idiomarinaceae</taxon>
        <taxon>Pseudidiomarina</taxon>
    </lineage>
</organism>
<dbReference type="EMBL" id="PIPW01000001">
    <property type="protein sequence ID" value="RUO54582.1"/>
    <property type="molecule type" value="Genomic_DNA"/>
</dbReference>
<gene>
    <name evidence="2" type="ORF">CWI69_04010</name>
</gene>
<evidence type="ECO:0000256" key="1">
    <source>
        <dbReference type="SAM" id="SignalP"/>
    </source>
</evidence>
<comment type="caution">
    <text evidence="2">The sequence shown here is derived from an EMBL/GenBank/DDBJ whole genome shotgun (WGS) entry which is preliminary data.</text>
</comment>
<evidence type="ECO:0000313" key="3">
    <source>
        <dbReference type="Proteomes" id="UP000287198"/>
    </source>
</evidence>
<feature type="signal peptide" evidence="1">
    <location>
        <begin position="1"/>
        <end position="22"/>
    </location>
</feature>
<keyword evidence="3" id="KW-1185">Reference proteome</keyword>
<dbReference type="Pfam" id="PF07044">
    <property type="entry name" value="DUF1329"/>
    <property type="match status" value="1"/>
</dbReference>
<evidence type="ECO:0000313" key="2">
    <source>
        <dbReference type="EMBL" id="RUO54582.1"/>
    </source>
</evidence>
<dbReference type="RefSeq" id="WP_126762088.1">
    <property type="nucleotide sequence ID" value="NZ_JBHLTZ010000004.1"/>
</dbReference>
<dbReference type="CDD" id="cd16329">
    <property type="entry name" value="LolA_like"/>
    <property type="match status" value="1"/>
</dbReference>
<keyword evidence="1" id="KW-0732">Signal</keyword>
<dbReference type="Proteomes" id="UP000287198">
    <property type="component" value="Unassembled WGS sequence"/>
</dbReference>
<accession>A0A432Y0W4</accession>
<protein>
    <submittedName>
        <fullName evidence="2">DUF1329 domain-containing protein</fullName>
    </submittedName>
</protein>
<feature type="chain" id="PRO_5019478622" evidence="1">
    <location>
        <begin position="23"/>
        <end position="453"/>
    </location>
</feature>
<dbReference type="OrthoDB" id="178023at2"/>
<reference evidence="3" key="1">
    <citation type="journal article" date="2018" name="Front. Microbiol.">
        <title>Genome-Based Analysis Reveals the Taxonomy and Diversity of the Family Idiomarinaceae.</title>
        <authorList>
            <person name="Liu Y."/>
            <person name="Lai Q."/>
            <person name="Shao Z."/>
        </authorList>
    </citation>
    <scope>NUCLEOTIDE SEQUENCE [LARGE SCALE GENOMIC DNA]</scope>
    <source>
        <strain evidence="3">BH195</strain>
    </source>
</reference>
<dbReference type="InterPro" id="IPR010752">
    <property type="entry name" value="DUF1329"/>
</dbReference>
<dbReference type="AlphaFoldDB" id="A0A432Y0W4"/>
<sequence length="453" mass="51640">MNKLMLKAGVFALSVISASVMAKVPPEEAARLGQDLTPVGAEMAGNADGSIPPWTGGYSVEPEVIGEAPERPADPFADDEILFTITKDNLDEHKDMLSAGQIAMFSKYPDYKMNIYPTHRSAAYPQIVYDVIKHNALNTELVAGGNGLEDFRRHIPFPIPKSGVEIIWNHITRYRGGAVQRLVNQFPVLEDGNFVPVLLRESLVFPEYLESGRQDADNNILFYFLQEVLAPARQTGTVLLVHETINQVKEGRRAWLYNAGQRRVRRAPNVAYDGPGTASDGLRTSDGLDMFNGAPNKYNWELVGKREMYIPYNNYKLMDTSLDYDDIINPGHMDQDLVRYEKHRVWEVKATLKDGERHIYQTRHMFIDEDTWTASVIDHYDNRGELWRVAEAYNTQFYYHDTPWMAAEALYDLNSGRYIVLGLANEESEYMDFHIQPERSDFTTSALRRMGIR</sequence>
<proteinExistence type="predicted"/>
<name>A0A432Y0W4_9GAMM</name>
<dbReference type="Gene3D" id="2.50.20.10">
    <property type="entry name" value="Lipoprotein localisation LolA/LolB/LppX"/>
    <property type="match status" value="1"/>
</dbReference>